<reference evidence="6" key="1">
    <citation type="journal article" date="2014" name="Proc. Natl. Acad. Sci. U.S.A.">
        <title>Extensive sampling of basidiomycete genomes demonstrates inadequacy of the white-rot/brown-rot paradigm for wood decay fungi.</title>
        <authorList>
            <person name="Riley R."/>
            <person name="Salamov A.A."/>
            <person name="Brown D.W."/>
            <person name="Nagy L.G."/>
            <person name="Floudas D."/>
            <person name="Held B.W."/>
            <person name="Levasseur A."/>
            <person name="Lombard V."/>
            <person name="Morin E."/>
            <person name="Otillar R."/>
            <person name="Lindquist E.A."/>
            <person name="Sun H."/>
            <person name="LaButti K.M."/>
            <person name="Schmutz J."/>
            <person name="Jabbour D."/>
            <person name="Luo H."/>
            <person name="Baker S.E."/>
            <person name="Pisabarro A.G."/>
            <person name="Walton J.D."/>
            <person name="Blanchette R.A."/>
            <person name="Henrissat B."/>
            <person name="Martin F."/>
            <person name="Cullen D."/>
            <person name="Hibbett D.S."/>
            <person name="Grigoriev I.V."/>
        </authorList>
    </citation>
    <scope>NUCLEOTIDE SEQUENCE [LARGE SCALE GENOMIC DNA]</scope>
    <source>
        <strain evidence="6">FD-172 SS1</strain>
    </source>
</reference>
<proteinExistence type="inferred from homology"/>
<accession>A0A067MGL1</accession>
<dbReference type="FunCoup" id="A0A067MGL1">
    <property type="interactions" value="2"/>
</dbReference>
<feature type="chain" id="PRO_5001641261" description="Carboxylesterase type B domain-containing protein" evidence="3">
    <location>
        <begin position="19"/>
        <end position="547"/>
    </location>
</feature>
<name>A0A067MGL1_BOTB1</name>
<dbReference type="PANTHER" id="PTHR43142">
    <property type="entry name" value="CARBOXYLIC ESTER HYDROLASE"/>
    <property type="match status" value="1"/>
</dbReference>
<gene>
    <name evidence="5" type="ORF">BOTBODRAFT_57921</name>
</gene>
<dbReference type="InParanoid" id="A0A067MGL1"/>
<dbReference type="AlphaFoldDB" id="A0A067MGL1"/>
<evidence type="ECO:0000256" key="3">
    <source>
        <dbReference type="SAM" id="SignalP"/>
    </source>
</evidence>
<protein>
    <recommendedName>
        <fullName evidence="4">Carboxylesterase type B domain-containing protein</fullName>
    </recommendedName>
</protein>
<dbReference type="HOGENOM" id="CLU_006586_14_1_1"/>
<feature type="signal peptide" evidence="3">
    <location>
        <begin position="1"/>
        <end position="18"/>
    </location>
</feature>
<keyword evidence="2" id="KW-0378">Hydrolase</keyword>
<sequence length="547" mass="61356">MRKALCALLPLLAPLAIAAATLRHPTLGALDYIHGDQVSQFYLPFANAARFRQSKLINHFPGTYNATAPGPQCPQYFLPVEAYTGELPSPFPVTYGEDCLNLAVTVPTAALNSKKPLPIMVYLHGGSNAYGTSYNEGKTDARKIVELSIKQNEPVIVVAVDYRLNYFGFLASSDLVAYNKKHNEPPSNYAMYDIRNAFLWVQKNIRGFGGDPDQVTAMGQSAGSIMISLQMSSNVPDLFNRAIMQSGVQNSLVPFTLEQHEPIYEALFSLLGLPYNVSAEERVQSLINVPYQNIIDVLTNATPGGPVPDFFHSFQDPSFYPQVITAANEGEILANCEWVDEMIIGHTFFEGDIFIGGLQPPTFNYTVLVEIMEISYGANRTQAVLDYYKITPDLSSYLLEFAAGYLFGDILLSQDINNIVKQIAIASNDTKPVYYYNFGQQNPIEDSPLFGYAHHEIDLLYLFQDYNPYFYYDYDRYAAVEFGKAWLAFVNGRAPWTPFTIGGGEVAATLRDRVQEFKRAHDHYGRYRFWEFLNKLGIDDTVGQFFT</sequence>
<dbReference type="ESTHER" id="9homo-a0a067mgl1">
    <property type="family name" value="Fungal_carboxylesterase_lipase"/>
</dbReference>
<dbReference type="Gene3D" id="3.40.50.1820">
    <property type="entry name" value="alpha/beta hydrolase"/>
    <property type="match status" value="1"/>
</dbReference>
<dbReference type="InterPro" id="IPR002018">
    <property type="entry name" value="CarbesteraseB"/>
</dbReference>
<dbReference type="OrthoDB" id="3200163at2759"/>
<evidence type="ECO:0000313" key="5">
    <source>
        <dbReference type="EMBL" id="KDQ10721.1"/>
    </source>
</evidence>
<dbReference type="SUPFAM" id="SSF53474">
    <property type="entry name" value="alpha/beta-Hydrolases"/>
    <property type="match status" value="1"/>
</dbReference>
<keyword evidence="3" id="KW-0732">Signal</keyword>
<dbReference type="EMBL" id="KL198065">
    <property type="protein sequence ID" value="KDQ10721.1"/>
    <property type="molecule type" value="Genomic_DNA"/>
</dbReference>
<comment type="similarity">
    <text evidence="1">Belongs to the type-B carboxylesterase/lipase family.</text>
</comment>
<feature type="domain" description="Carboxylesterase type B" evidence="4">
    <location>
        <begin position="37"/>
        <end position="495"/>
    </location>
</feature>
<dbReference type="Proteomes" id="UP000027195">
    <property type="component" value="Unassembled WGS sequence"/>
</dbReference>
<evidence type="ECO:0000256" key="1">
    <source>
        <dbReference type="ARBA" id="ARBA00005964"/>
    </source>
</evidence>
<dbReference type="InterPro" id="IPR029058">
    <property type="entry name" value="AB_hydrolase_fold"/>
</dbReference>
<evidence type="ECO:0000313" key="6">
    <source>
        <dbReference type="Proteomes" id="UP000027195"/>
    </source>
</evidence>
<dbReference type="Pfam" id="PF00135">
    <property type="entry name" value="COesterase"/>
    <property type="match status" value="1"/>
</dbReference>
<organism evidence="5 6">
    <name type="scientific">Botryobasidium botryosum (strain FD-172 SS1)</name>
    <dbReference type="NCBI Taxonomy" id="930990"/>
    <lineage>
        <taxon>Eukaryota</taxon>
        <taxon>Fungi</taxon>
        <taxon>Dikarya</taxon>
        <taxon>Basidiomycota</taxon>
        <taxon>Agaricomycotina</taxon>
        <taxon>Agaricomycetes</taxon>
        <taxon>Cantharellales</taxon>
        <taxon>Botryobasidiaceae</taxon>
        <taxon>Botryobasidium</taxon>
    </lineage>
</organism>
<evidence type="ECO:0000256" key="2">
    <source>
        <dbReference type="ARBA" id="ARBA00022801"/>
    </source>
</evidence>
<dbReference type="PANTHER" id="PTHR43142:SF1">
    <property type="entry name" value="CARBOXYLIC ESTER HYDROLASE"/>
    <property type="match status" value="1"/>
</dbReference>
<keyword evidence="6" id="KW-1185">Reference proteome</keyword>
<evidence type="ECO:0000259" key="4">
    <source>
        <dbReference type="Pfam" id="PF00135"/>
    </source>
</evidence>
<dbReference type="GO" id="GO:0016787">
    <property type="term" value="F:hydrolase activity"/>
    <property type="evidence" value="ECO:0007669"/>
    <property type="project" value="UniProtKB-KW"/>
</dbReference>
<dbReference type="STRING" id="930990.A0A067MGL1"/>